<evidence type="ECO:0000313" key="4">
    <source>
        <dbReference type="EMBL" id="MBL6448823.1"/>
    </source>
</evidence>
<dbReference type="EMBL" id="JAEUGD010000066">
    <property type="protein sequence ID" value="MBL6448823.1"/>
    <property type="molecule type" value="Genomic_DNA"/>
</dbReference>
<evidence type="ECO:0000256" key="1">
    <source>
        <dbReference type="ARBA" id="ARBA00022737"/>
    </source>
</evidence>
<dbReference type="SMART" id="SM00028">
    <property type="entry name" value="TPR"/>
    <property type="match status" value="5"/>
</dbReference>
<sequence>MKRFILLLAACAIAGFSFGQKKPKINQAEKARSEGNLGEAKEIIDEAIEHEKTKDDGKTWYYRGLIYASLDTTTNPQYKNLANNPLKIAMEAFDKAEEMNKGKSDYYISDANGLPILKSQQLETLWGHYLNKGVEGYQSQNTEDAVKYFTKTQLIKPADTTGYIYAGLAAQSGQDYKTASENFYKLINKLDYHSEDVYNYLIYIEGTVNEDNEKALEMIRKAKKHFPDNVDFAKSEINALIQMDKIDEAKTELQSAIAKEPDNSNLYFTLGVMQEELDNKEEAKKAYAKAVELDPTNFNATFNLAVINYNEAVELIKVKNNLGITSADLKKAKEMQTTINTKLKEAMPYWEKVIEIEPNNRVALESLQYTYSQLKMNEKALKVTEKLESLGDEEG</sequence>
<dbReference type="AlphaFoldDB" id="A0A937G2G7"/>
<dbReference type="InterPro" id="IPR011990">
    <property type="entry name" value="TPR-like_helical_dom_sf"/>
</dbReference>
<dbReference type="PANTHER" id="PTHR44943">
    <property type="entry name" value="CELLULOSE SYNTHASE OPERON PROTEIN C"/>
    <property type="match status" value="1"/>
</dbReference>
<evidence type="ECO:0000313" key="5">
    <source>
        <dbReference type="Proteomes" id="UP000614216"/>
    </source>
</evidence>
<dbReference type="Proteomes" id="UP000614216">
    <property type="component" value="Unassembled WGS sequence"/>
</dbReference>
<dbReference type="SUPFAM" id="SSF48452">
    <property type="entry name" value="TPR-like"/>
    <property type="match status" value="2"/>
</dbReference>
<dbReference type="Pfam" id="PF13181">
    <property type="entry name" value="TPR_8"/>
    <property type="match status" value="1"/>
</dbReference>
<gene>
    <name evidence="4" type="ORF">JMN32_21100</name>
</gene>
<keyword evidence="2 3" id="KW-0802">TPR repeat</keyword>
<evidence type="ECO:0000256" key="2">
    <source>
        <dbReference type="ARBA" id="ARBA00022803"/>
    </source>
</evidence>
<accession>A0A937G2G7</accession>
<keyword evidence="5" id="KW-1185">Reference proteome</keyword>
<dbReference type="RefSeq" id="WP_202858364.1">
    <property type="nucleotide sequence ID" value="NZ_JAEUGD010000066.1"/>
</dbReference>
<proteinExistence type="predicted"/>
<feature type="repeat" description="TPR" evidence="3">
    <location>
        <begin position="264"/>
        <end position="297"/>
    </location>
</feature>
<evidence type="ECO:0000256" key="3">
    <source>
        <dbReference type="PROSITE-ProRule" id="PRU00339"/>
    </source>
</evidence>
<protein>
    <submittedName>
        <fullName evidence="4">Tetratricopeptide repeat protein</fullName>
    </submittedName>
</protein>
<name>A0A937G2G7_9BACT</name>
<comment type="caution">
    <text evidence="4">The sequence shown here is derived from an EMBL/GenBank/DDBJ whole genome shotgun (WGS) entry which is preliminary data.</text>
</comment>
<dbReference type="Gene3D" id="1.25.40.10">
    <property type="entry name" value="Tetratricopeptide repeat domain"/>
    <property type="match status" value="4"/>
</dbReference>
<dbReference type="Pfam" id="PF14559">
    <property type="entry name" value="TPR_19"/>
    <property type="match status" value="1"/>
</dbReference>
<keyword evidence="1" id="KW-0677">Repeat</keyword>
<dbReference type="InterPro" id="IPR051685">
    <property type="entry name" value="Ycf3/AcsC/BcsC/TPR_MFPF"/>
</dbReference>
<organism evidence="4 5">
    <name type="scientific">Fulvivirga marina</name>
    <dbReference type="NCBI Taxonomy" id="2494733"/>
    <lineage>
        <taxon>Bacteria</taxon>
        <taxon>Pseudomonadati</taxon>
        <taxon>Bacteroidota</taxon>
        <taxon>Cytophagia</taxon>
        <taxon>Cytophagales</taxon>
        <taxon>Fulvivirgaceae</taxon>
        <taxon>Fulvivirga</taxon>
    </lineage>
</organism>
<dbReference type="InterPro" id="IPR019734">
    <property type="entry name" value="TPR_rpt"/>
</dbReference>
<dbReference type="PROSITE" id="PS50005">
    <property type="entry name" value="TPR"/>
    <property type="match status" value="1"/>
</dbReference>
<dbReference type="PANTHER" id="PTHR44943:SF8">
    <property type="entry name" value="TPR REPEAT-CONTAINING PROTEIN MJ0263"/>
    <property type="match status" value="1"/>
</dbReference>
<reference evidence="4" key="1">
    <citation type="submission" date="2021-01" db="EMBL/GenBank/DDBJ databases">
        <title>Fulvivirga kasyanovii gen. nov., sp nov., a novel member of the phylum Bacteroidetes isolated from seawater in a mussel farm.</title>
        <authorList>
            <person name="Zhao L.-H."/>
            <person name="Wang Z.-J."/>
        </authorList>
    </citation>
    <scope>NUCLEOTIDE SEQUENCE</scope>
    <source>
        <strain evidence="4">29W222</strain>
    </source>
</reference>
<dbReference type="PROSITE" id="PS50293">
    <property type="entry name" value="TPR_REGION"/>
    <property type="match status" value="1"/>
</dbReference>